<dbReference type="Proteomes" id="UP000054560">
    <property type="component" value="Unassembled WGS sequence"/>
</dbReference>
<gene>
    <name evidence="2" type="ORF">SARC_17231</name>
</gene>
<keyword evidence="3" id="KW-1185">Reference proteome</keyword>
<evidence type="ECO:0000256" key="1">
    <source>
        <dbReference type="SAM" id="MobiDB-lite"/>
    </source>
</evidence>
<proteinExistence type="predicted"/>
<reference evidence="2 3" key="1">
    <citation type="submission" date="2011-02" db="EMBL/GenBank/DDBJ databases">
        <title>The Genome Sequence of Sphaeroforma arctica JP610.</title>
        <authorList>
            <consortium name="The Broad Institute Genome Sequencing Platform"/>
            <person name="Russ C."/>
            <person name="Cuomo C."/>
            <person name="Young S.K."/>
            <person name="Zeng Q."/>
            <person name="Gargeya S."/>
            <person name="Alvarado L."/>
            <person name="Berlin A."/>
            <person name="Chapman S.B."/>
            <person name="Chen Z."/>
            <person name="Freedman E."/>
            <person name="Gellesch M."/>
            <person name="Goldberg J."/>
            <person name="Griggs A."/>
            <person name="Gujja S."/>
            <person name="Heilman E."/>
            <person name="Heiman D."/>
            <person name="Howarth C."/>
            <person name="Mehta T."/>
            <person name="Neiman D."/>
            <person name="Pearson M."/>
            <person name="Roberts A."/>
            <person name="Saif S."/>
            <person name="Shea T."/>
            <person name="Shenoy N."/>
            <person name="Sisk P."/>
            <person name="Stolte C."/>
            <person name="Sykes S."/>
            <person name="White J."/>
            <person name="Yandava C."/>
            <person name="Burger G."/>
            <person name="Gray M.W."/>
            <person name="Holland P.W.H."/>
            <person name="King N."/>
            <person name="Lang F.B.F."/>
            <person name="Roger A.J."/>
            <person name="Ruiz-Trillo I."/>
            <person name="Haas B."/>
            <person name="Nusbaum C."/>
            <person name="Birren B."/>
        </authorList>
    </citation>
    <scope>NUCLEOTIDE SEQUENCE [LARGE SCALE GENOMIC DNA]</scope>
    <source>
        <strain evidence="2 3">JP610</strain>
    </source>
</reference>
<feature type="region of interest" description="Disordered" evidence="1">
    <location>
        <begin position="17"/>
        <end position="83"/>
    </location>
</feature>
<accession>A0A0L0F242</accession>
<protein>
    <submittedName>
        <fullName evidence="2">Uncharacterized protein</fullName>
    </submittedName>
</protein>
<dbReference type="AlphaFoldDB" id="A0A0L0F242"/>
<feature type="non-terminal residue" evidence="2">
    <location>
        <position position="1"/>
    </location>
</feature>
<evidence type="ECO:0000313" key="2">
    <source>
        <dbReference type="EMBL" id="KNC70243.1"/>
    </source>
</evidence>
<dbReference type="GeneID" id="25917735"/>
<feature type="compositionally biased region" description="Low complexity" evidence="1">
    <location>
        <begin position="17"/>
        <end position="26"/>
    </location>
</feature>
<sequence>ARLEDIKQATINLLSANANSARSSTRGSPNLDARAEKNPSPKPILVNISAPPSMRQPNATPAYVPNATNDMDDDDDTDGRFGR</sequence>
<evidence type="ECO:0000313" key="3">
    <source>
        <dbReference type="Proteomes" id="UP000054560"/>
    </source>
</evidence>
<feature type="non-terminal residue" evidence="2">
    <location>
        <position position="83"/>
    </location>
</feature>
<name>A0A0L0F242_9EUKA</name>
<dbReference type="RefSeq" id="XP_014144145.1">
    <property type="nucleotide sequence ID" value="XM_014288670.1"/>
</dbReference>
<organism evidence="2 3">
    <name type="scientific">Sphaeroforma arctica JP610</name>
    <dbReference type="NCBI Taxonomy" id="667725"/>
    <lineage>
        <taxon>Eukaryota</taxon>
        <taxon>Ichthyosporea</taxon>
        <taxon>Ichthyophonida</taxon>
        <taxon>Sphaeroforma</taxon>
    </lineage>
</organism>
<dbReference type="EMBL" id="KQ251715">
    <property type="protein sequence ID" value="KNC70243.1"/>
    <property type="molecule type" value="Genomic_DNA"/>
</dbReference>